<comment type="caution">
    <text evidence="2">The sequence shown here is derived from an EMBL/GenBank/DDBJ whole genome shotgun (WGS) entry which is preliminary data.</text>
</comment>
<dbReference type="EMBL" id="JACHJW010000001">
    <property type="protein sequence ID" value="MBB4956949.1"/>
    <property type="molecule type" value="Genomic_DNA"/>
</dbReference>
<dbReference type="NCBIfam" id="TIGR03930">
    <property type="entry name" value="WXG100_ESAT6"/>
    <property type="match status" value="1"/>
</dbReference>
<dbReference type="Gene3D" id="1.10.287.1060">
    <property type="entry name" value="ESAT-6-like"/>
    <property type="match status" value="1"/>
</dbReference>
<gene>
    <name evidence="2" type="ORF">FHR38_000682</name>
</gene>
<evidence type="ECO:0000256" key="1">
    <source>
        <dbReference type="RuleBase" id="RU362001"/>
    </source>
</evidence>
<dbReference type="RefSeq" id="WP_184532662.1">
    <property type="nucleotide sequence ID" value="NZ_JACHJW010000001.1"/>
</dbReference>
<dbReference type="Proteomes" id="UP000578819">
    <property type="component" value="Unassembled WGS sequence"/>
</dbReference>
<dbReference type="InterPro" id="IPR010310">
    <property type="entry name" value="T7SS_ESAT-6-like"/>
</dbReference>
<proteinExistence type="inferred from homology"/>
<comment type="similarity">
    <text evidence="1">Belongs to the WXG100 family.</text>
</comment>
<sequence length="99" mass="10876">MTSPTSNTSTGMKAAGDQFDATYDEITGHMHSLRGELQVLRSRWDGSAARVFEDTMTQWGVQFDSILRDLDSMADRLIGGAGHVEAAEDFAIQQGSFFK</sequence>
<organism evidence="2 3">
    <name type="scientific">Micromonospora polyrhachis</name>
    <dbReference type="NCBI Taxonomy" id="1282883"/>
    <lineage>
        <taxon>Bacteria</taxon>
        <taxon>Bacillati</taxon>
        <taxon>Actinomycetota</taxon>
        <taxon>Actinomycetes</taxon>
        <taxon>Micromonosporales</taxon>
        <taxon>Micromonosporaceae</taxon>
        <taxon>Micromonospora</taxon>
    </lineage>
</organism>
<dbReference type="InterPro" id="IPR036689">
    <property type="entry name" value="ESAT-6-like_sf"/>
</dbReference>
<name>A0A7W7SLI4_9ACTN</name>
<accession>A0A7W7SLI4</accession>
<dbReference type="SUPFAM" id="SSF140453">
    <property type="entry name" value="EsxAB dimer-like"/>
    <property type="match status" value="1"/>
</dbReference>
<dbReference type="Pfam" id="PF06013">
    <property type="entry name" value="WXG100"/>
    <property type="match status" value="1"/>
</dbReference>
<dbReference type="AlphaFoldDB" id="A0A7W7SLI4"/>
<keyword evidence="3" id="KW-1185">Reference proteome</keyword>
<reference evidence="2 3" key="1">
    <citation type="submission" date="2020-08" db="EMBL/GenBank/DDBJ databases">
        <title>Sequencing the genomes of 1000 actinobacteria strains.</title>
        <authorList>
            <person name="Klenk H.-P."/>
        </authorList>
    </citation>
    <scope>NUCLEOTIDE SEQUENCE [LARGE SCALE GENOMIC DNA]</scope>
    <source>
        <strain evidence="2 3">DSM 45886</strain>
    </source>
</reference>
<protein>
    <recommendedName>
        <fullName evidence="1">ESAT-6-like protein</fullName>
    </recommendedName>
</protein>
<evidence type="ECO:0000313" key="3">
    <source>
        <dbReference type="Proteomes" id="UP000578819"/>
    </source>
</evidence>
<evidence type="ECO:0000313" key="2">
    <source>
        <dbReference type="EMBL" id="MBB4956949.1"/>
    </source>
</evidence>